<dbReference type="PANTHER" id="PTHR12271">
    <property type="entry name" value="POLY A POLYMERASE CID PAP -RELATED"/>
    <property type="match status" value="1"/>
</dbReference>
<dbReference type="SUPFAM" id="SSF81631">
    <property type="entry name" value="PAP/OAS1 substrate-binding domain"/>
    <property type="match status" value="1"/>
</dbReference>
<evidence type="ECO:0000259" key="7">
    <source>
        <dbReference type="Pfam" id="PF03828"/>
    </source>
</evidence>
<reference evidence="9" key="2">
    <citation type="journal article" date="2020" name="BMC">
        <title>Leishmania infection induces a limited differential gene expression in the sand fly midgut.</title>
        <authorList>
            <person name="Coutinho-Abreu I.V."/>
            <person name="Serafim T.D."/>
            <person name="Meneses C."/>
            <person name="Kamhawi S."/>
            <person name="Oliveira F."/>
            <person name="Valenzuela J.G."/>
        </authorList>
    </citation>
    <scope>NUCLEOTIDE SEQUENCE</scope>
    <source>
        <strain evidence="9">Jacobina</strain>
        <tissue evidence="9">Midgut</tissue>
    </source>
</reference>
<dbReference type="VEuPathDB" id="VectorBase:LLOJ001118"/>
<dbReference type="Gene3D" id="1.10.1410.10">
    <property type="match status" value="1"/>
</dbReference>
<keyword evidence="11" id="KW-1185">Reference proteome</keyword>
<evidence type="ECO:0000313" key="10">
    <source>
        <dbReference type="EnsemblMetazoa" id="LLOJ001118-PA"/>
    </source>
</evidence>
<dbReference type="EnsemblMetazoa" id="LLOJ001118-RA">
    <property type="protein sequence ID" value="LLOJ001118-PA"/>
    <property type="gene ID" value="LLOJ001118"/>
</dbReference>
<feature type="domain" description="PAP-associated" evidence="7">
    <location>
        <begin position="395"/>
        <end position="439"/>
    </location>
</feature>
<dbReference type="CDD" id="cd05402">
    <property type="entry name" value="NT_PAP_TUTase"/>
    <property type="match status" value="1"/>
</dbReference>
<dbReference type="InterPro" id="IPR054708">
    <property type="entry name" value="MTPAP-like_central"/>
</dbReference>
<evidence type="ECO:0000256" key="4">
    <source>
        <dbReference type="ARBA" id="ARBA00022723"/>
    </source>
</evidence>
<name>A0A1B0CAQ6_LUTLO</name>
<feature type="domain" description="Poly(A) RNA polymerase mitochondrial-like central palm" evidence="8">
    <location>
        <begin position="148"/>
        <end position="301"/>
    </location>
</feature>
<dbReference type="VEuPathDB" id="VectorBase:LLONM1_009496"/>
<proteinExistence type="predicted"/>
<dbReference type="SUPFAM" id="SSF81301">
    <property type="entry name" value="Nucleotidyltransferase"/>
    <property type="match status" value="1"/>
</dbReference>
<reference evidence="11" key="1">
    <citation type="submission" date="2012-05" db="EMBL/GenBank/DDBJ databases">
        <title>Whole Genome Assembly of Lutzomyia longipalpis.</title>
        <authorList>
            <person name="Richards S."/>
            <person name="Qu C."/>
            <person name="Dillon R."/>
            <person name="Worley K."/>
            <person name="Scherer S."/>
            <person name="Batterton M."/>
            <person name="Taylor A."/>
            <person name="Hawes A."/>
            <person name="Hernandez B."/>
            <person name="Kovar C."/>
            <person name="Mandapat C."/>
            <person name="Pham C."/>
            <person name="Qu C."/>
            <person name="Jing C."/>
            <person name="Bess C."/>
            <person name="Bandaranaike D."/>
            <person name="Ngo D."/>
            <person name="Ongeri F."/>
            <person name="Arias F."/>
            <person name="Lara F."/>
            <person name="Weissenberger G."/>
            <person name="Kamau G."/>
            <person name="Han H."/>
            <person name="Shen H."/>
            <person name="Dinh H."/>
            <person name="Khalil I."/>
            <person name="Jones J."/>
            <person name="Shafer J."/>
            <person name="Jayaseelan J."/>
            <person name="Quiroz J."/>
            <person name="Blankenburg K."/>
            <person name="Nguyen L."/>
            <person name="Jackson L."/>
            <person name="Francisco L."/>
            <person name="Tang L.-Y."/>
            <person name="Pu L.-L."/>
            <person name="Perales L."/>
            <person name="Lorensuhewa L."/>
            <person name="Munidasa M."/>
            <person name="Coyle M."/>
            <person name="Taylor M."/>
            <person name="Puazo M."/>
            <person name="Firestine M."/>
            <person name="Scheel M."/>
            <person name="Javaid M."/>
            <person name="Wang M."/>
            <person name="Li M."/>
            <person name="Tabassum N."/>
            <person name="Saada N."/>
            <person name="Osuji N."/>
            <person name="Aqrawi P."/>
            <person name="Fu Q."/>
            <person name="Thornton R."/>
            <person name="Raj R."/>
            <person name="Goodspeed R."/>
            <person name="Mata R."/>
            <person name="Najjar R."/>
            <person name="Gubbala S."/>
            <person name="Lee S."/>
            <person name="Denson S."/>
            <person name="Patil S."/>
            <person name="Macmil S."/>
            <person name="Qi S."/>
            <person name="Matskevitch T."/>
            <person name="Palculict T."/>
            <person name="Mathew T."/>
            <person name="Vee V."/>
            <person name="Velamala V."/>
            <person name="Korchina V."/>
            <person name="Cai W."/>
            <person name="Liu W."/>
            <person name="Dai W."/>
            <person name="Zou X."/>
            <person name="Zhu Y."/>
            <person name="Zhang Y."/>
            <person name="Wu Y.-Q."/>
            <person name="Xin Y."/>
            <person name="Nazarath L."/>
            <person name="Kovar C."/>
            <person name="Han Y."/>
            <person name="Muzny D."/>
            <person name="Gibbs R."/>
        </authorList>
    </citation>
    <scope>NUCLEOTIDE SEQUENCE [LARGE SCALE GENOMIC DNA]</scope>
    <source>
        <strain evidence="11">Jacobina</strain>
    </source>
</reference>
<comment type="cofactor">
    <cofactor evidence="2">
        <name>Mg(2+)</name>
        <dbReference type="ChEBI" id="CHEBI:18420"/>
    </cofactor>
</comment>
<evidence type="ECO:0000313" key="11">
    <source>
        <dbReference type="Proteomes" id="UP000092461"/>
    </source>
</evidence>
<dbReference type="GO" id="GO:0003676">
    <property type="term" value="F:nucleic acid binding"/>
    <property type="evidence" value="ECO:0007669"/>
    <property type="project" value="InterPro"/>
</dbReference>
<reference evidence="10" key="3">
    <citation type="submission" date="2020-05" db="UniProtKB">
        <authorList>
            <consortium name="EnsemblMetazoa"/>
        </authorList>
    </citation>
    <scope>IDENTIFICATION</scope>
    <source>
        <strain evidence="10">Jacobina</strain>
    </source>
</reference>
<dbReference type="Pfam" id="PF22600">
    <property type="entry name" value="MTPAP-like_central"/>
    <property type="match status" value="1"/>
</dbReference>
<organism evidence="10 11">
    <name type="scientific">Lutzomyia longipalpis</name>
    <name type="common">Sand fly</name>
    <dbReference type="NCBI Taxonomy" id="7200"/>
    <lineage>
        <taxon>Eukaryota</taxon>
        <taxon>Metazoa</taxon>
        <taxon>Ecdysozoa</taxon>
        <taxon>Arthropoda</taxon>
        <taxon>Hexapoda</taxon>
        <taxon>Insecta</taxon>
        <taxon>Pterygota</taxon>
        <taxon>Neoptera</taxon>
        <taxon>Endopterygota</taxon>
        <taxon>Diptera</taxon>
        <taxon>Nematocera</taxon>
        <taxon>Psychodoidea</taxon>
        <taxon>Psychodidae</taxon>
        <taxon>Lutzomyia</taxon>
        <taxon>Lutzomyia</taxon>
    </lineage>
</organism>
<evidence type="ECO:0000256" key="3">
    <source>
        <dbReference type="ARBA" id="ARBA00022679"/>
    </source>
</evidence>
<evidence type="ECO:0000259" key="8">
    <source>
        <dbReference type="Pfam" id="PF22600"/>
    </source>
</evidence>
<dbReference type="PANTHER" id="PTHR12271:SF133">
    <property type="entry name" value="POLY(A) RNA POLYMERASE, MITOCHONDRIAL"/>
    <property type="match status" value="1"/>
</dbReference>
<protein>
    <submittedName>
        <fullName evidence="9">Putative polya rna polymerase isoform x2</fullName>
    </submittedName>
</protein>
<keyword evidence="5" id="KW-0460">Magnesium</keyword>
<dbReference type="Gene3D" id="3.30.460.10">
    <property type="entry name" value="Beta Polymerase, domain 2"/>
    <property type="match status" value="1"/>
</dbReference>
<keyword evidence="3" id="KW-0808">Transferase</keyword>
<evidence type="ECO:0000256" key="5">
    <source>
        <dbReference type="ARBA" id="ARBA00022842"/>
    </source>
</evidence>
<dbReference type="GO" id="GO:1990817">
    <property type="term" value="F:poly(A) RNA polymerase activity"/>
    <property type="evidence" value="ECO:0007669"/>
    <property type="project" value="TreeGrafter"/>
</dbReference>
<dbReference type="InterPro" id="IPR043519">
    <property type="entry name" value="NT_sf"/>
</dbReference>
<evidence type="ECO:0000256" key="6">
    <source>
        <dbReference type="SAM" id="MobiDB-lite"/>
    </source>
</evidence>
<dbReference type="InterPro" id="IPR035979">
    <property type="entry name" value="RBD_domain_sf"/>
</dbReference>
<dbReference type="Proteomes" id="UP000092461">
    <property type="component" value="Unassembled WGS sequence"/>
</dbReference>
<feature type="compositionally biased region" description="Basic and acidic residues" evidence="6">
    <location>
        <begin position="516"/>
        <end position="539"/>
    </location>
</feature>
<evidence type="ECO:0000256" key="1">
    <source>
        <dbReference type="ARBA" id="ARBA00001936"/>
    </source>
</evidence>
<dbReference type="GO" id="GO:0046872">
    <property type="term" value="F:metal ion binding"/>
    <property type="evidence" value="ECO:0007669"/>
    <property type="project" value="UniProtKB-KW"/>
</dbReference>
<dbReference type="SUPFAM" id="SSF54928">
    <property type="entry name" value="RNA-binding domain, RBD"/>
    <property type="match status" value="1"/>
</dbReference>
<dbReference type="InterPro" id="IPR002058">
    <property type="entry name" value="PAP_assoc"/>
</dbReference>
<accession>A0A1B0CAQ6</accession>
<sequence>MADKTARYFVSERGSCKKLEDIIEKRRKEASRSVVVQVYSENSYPELHSYCSQFGQIKEAHHYAINQYGENLNYILLEFSEIESAQAAVQSSCFARDAQVLPVQSSFLYFGKGKPIKCTKDAKLATVNGSSVTSNEELHEWLQMASSIDDQLKILCSATKLNDLGTRMRFLAAQQIEKSLTGMFPYAKVLPFGSSINGFGKMGCDLDLILELDEANRPNYSSRLIFHSKELTDARYQIQKCMEKIGDVVELFLPGISNVRRILRARVPIVKYKHEFLDLEVDLSMTNTSGLYMSELLYLYGELDERVRPLVFAIRRWAHTVSLTNSVAGRWITNFSLTALVVFFLQQLKKPILPSINYLVSKASPADTRITIDGINCTFARDLHRIDFKITNEESLGALLFQFFEFYSDFDFANRALNLNEARKTLKPDFSPMYIVNPFETSLNVSKNVSLEELERFRMEVREAAWLLDSLVERTSVAPWGLLSLLLKGPATTPRKPMLDVRKLFEGMEVEEEHVEEVPTERLKKKPKETTVDRRERRR</sequence>
<evidence type="ECO:0000313" key="9">
    <source>
        <dbReference type="EMBL" id="MBC1175490.1"/>
    </source>
</evidence>
<dbReference type="Pfam" id="PF03828">
    <property type="entry name" value="PAP_assoc"/>
    <property type="match status" value="1"/>
</dbReference>
<dbReference type="EMBL" id="GITU01006787">
    <property type="protein sequence ID" value="MBC1175490.1"/>
    <property type="molecule type" value="Transcribed_RNA"/>
</dbReference>
<dbReference type="GO" id="GO:0031123">
    <property type="term" value="P:RNA 3'-end processing"/>
    <property type="evidence" value="ECO:0007669"/>
    <property type="project" value="TreeGrafter"/>
</dbReference>
<evidence type="ECO:0000256" key="2">
    <source>
        <dbReference type="ARBA" id="ARBA00001946"/>
    </source>
</evidence>
<dbReference type="EMBL" id="AJWK01004158">
    <property type="status" value="NOT_ANNOTATED_CDS"/>
    <property type="molecule type" value="Genomic_DNA"/>
</dbReference>
<comment type="cofactor">
    <cofactor evidence="1">
        <name>Mn(2+)</name>
        <dbReference type="ChEBI" id="CHEBI:29035"/>
    </cofactor>
</comment>
<feature type="region of interest" description="Disordered" evidence="6">
    <location>
        <begin position="515"/>
        <end position="539"/>
    </location>
</feature>
<dbReference type="AlphaFoldDB" id="A0A1B0CAQ6"/>
<keyword evidence="4" id="KW-0479">Metal-binding</keyword>
<dbReference type="CDD" id="cd00590">
    <property type="entry name" value="RRM_SF"/>
    <property type="match status" value="1"/>
</dbReference>